<feature type="transmembrane region" description="Helical" evidence="1">
    <location>
        <begin position="90"/>
        <end position="110"/>
    </location>
</feature>
<sequence length="404" mass="45859">MAIFKRKKKEGSKESFKLISELNLPLSNFGSNISKSDVVKIAIDRIASQCAKLKPRYIKKENDKTVTEKSGRLSFLLKHQPNEVMSTYQFIYFIVTTLFMTDNAFIYPMFDSKTGQLHSLYPLKPTIVEPIVDTANNYYLKFNFETSESFTVPYENIIHLKRFYHSNQIFGGSSSSGDQEALLKTIQINENVLQGIDNALKSSMQIKGLLKMSAMLSESDKKKQLDSFNEILRESVKSKGSSIIPVDLKGDYVPLNTDPKLVDKDTLEFLQSKILDYFGVSAAIFNSDYTEDEFNSFYEQTIEPLAIQMSEAFSLGLLTRNEIMRGEEIIFYSERLQYASWNSKITAIEKLMGLGIMSLNESRALLGLEPVENGDKRLQSLNYVDATKANEYQVGKGDENESND</sequence>
<evidence type="ECO:0000256" key="1">
    <source>
        <dbReference type="SAM" id="Phobius"/>
    </source>
</evidence>
<reference evidence="2 3" key="1">
    <citation type="submission" date="2019-01" db="EMBL/GenBank/DDBJ databases">
        <authorList>
            <consortium name="Pathogen Informatics"/>
        </authorList>
    </citation>
    <scope>NUCLEOTIDE SEQUENCE [LARGE SCALE GENOMIC DNA]</scope>
    <source>
        <strain evidence="2 3">NCTC10138</strain>
    </source>
</reference>
<keyword evidence="1" id="KW-0812">Transmembrane</keyword>
<keyword evidence="3" id="KW-1185">Reference proteome</keyword>
<dbReference type="Proteomes" id="UP000289841">
    <property type="component" value="Chromosome"/>
</dbReference>
<dbReference type="KEGG" id="aaxa:NCTC10138_01339"/>
<dbReference type="Pfam" id="PF04860">
    <property type="entry name" value="Phage_portal"/>
    <property type="match status" value="1"/>
</dbReference>
<gene>
    <name evidence="2" type="ORF">NCTC10138_01339</name>
</gene>
<dbReference type="STRING" id="1278311.GCA_000428705_00030"/>
<keyword evidence="1" id="KW-0472">Membrane</keyword>
<keyword evidence="1" id="KW-1133">Transmembrane helix</keyword>
<dbReference type="EMBL" id="LR215048">
    <property type="protein sequence ID" value="VEU80951.1"/>
    <property type="molecule type" value="Genomic_DNA"/>
</dbReference>
<proteinExistence type="predicted"/>
<evidence type="ECO:0000313" key="3">
    <source>
        <dbReference type="Proteomes" id="UP000289841"/>
    </source>
</evidence>
<organism evidence="2 3">
    <name type="scientific">Haploplasma axanthum</name>
    <name type="common">Acholeplasma axanthum</name>
    <dbReference type="NCBI Taxonomy" id="29552"/>
    <lineage>
        <taxon>Bacteria</taxon>
        <taxon>Bacillati</taxon>
        <taxon>Mycoplasmatota</taxon>
        <taxon>Mollicutes</taxon>
        <taxon>Acholeplasmatales</taxon>
        <taxon>Acholeplasmataceae</taxon>
        <taxon>Haploplasma</taxon>
    </lineage>
</organism>
<dbReference type="InterPro" id="IPR006944">
    <property type="entry name" value="Phage/GTA_portal"/>
</dbReference>
<dbReference type="AlphaFoldDB" id="A0A449BES2"/>
<evidence type="ECO:0000313" key="2">
    <source>
        <dbReference type="EMBL" id="VEU80951.1"/>
    </source>
</evidence>
<dbReference type="RefSeq" id="WP_026389881.1">
    <property type="nucleotide sequence ID" value="NZ_LR215048.1"/>
</dbReference>
<protein>
    <submittedName>
        <fullName evidence="2">Phage portal protein, HK97 family</fullName>
    </submittedName>
</protein>
<name>A0A449BES2_HAPAX</name>
<accession>A0A449BES2</accession>